<protein>
    <submittedName>
        <fullName evidence="2">Uncharacterized protein</fullName>
    </submittedName>
</protein>
<gene>
    <name evidence="2" type="ordered locus">Mycch_4318</name>
</gene>
<name>I4BP21_MYCCN</name>
<dbReference type="HOGENOM" id="CLU_959153_0_0_11"/>
<dbReference type="KEGG" id="mcb:Mycch_4318"/>
<reference evidence="2 3" key="1">
    <citation type="submission" date="2012-06" db="EMBL/GenBank/DDBJ databases">
        <title>Complete sequence of chromosome of Mycobacterium chubuense NBB4.</title>
        <authorList>
            <consortium name="US DOE Joint Genome Institute"/>
            <person name="Lucas S."/>
            <person name="Han J."/>
            <person name="Lapidus A."/>
            <person name="Cheng J.-F."/>
            <person name="Goodwin L."/>
            <person name="Pitluck S."/>
            <person name="Peters L."/>
            <person name="Mikhailova N."/>
            <person name="Teshima H."/>
            <person name="Detter J.C."/>
            <person name="Han C."/>
            <person name="Tapia R."/>
            <person name="Land M."/>
            <person name="Hauser L."/>
            <person name="Kyrpides N."/>
            <person name="Ivanova N."/>
            <person name="Pagani I."/>
            <person name="Mattes T."/>
            <person name="Holmes A."/>
            <person name="Rutledge P."/>
            <person name="Paulsen I."/>
            <person name="Coleman N."/>
            <person name="Woyke T."/>
        </authorList>
    </citation>
    <scope>NUCLEOTIDE SEQUENCE [LARGE SCALE GENOMIC DNA]</scope>
    <source>
        <strain evidence="2 3">NBB4</strain>
    </source>
</reference>
<feature type="region of interest" description="Disordered" evidence="1">
    <location>
        <begin position="128"/>
        <end position="164"/>
    </location>
</feature>
<organism evidence="2 3">
    <name type="scientific">Mycolicibacterium chubuense (strain NBB4)</name>
    <name type="common">Mycobacterium chubuense</name>
    <dbReference type="NCBI Taxonomy" id="710421"/>
    <lineage>
        <taxon>Bacteria</taxon>
        <taxon>Bacillati</taxon>
        <taxon>Actinomycetota</taxon>
        <taxon>Actinomycetes</taxon>
        <taxon>Mycobacteriales</taxon>
        <taxon>Mycobacteriaceae</taxon>
        <taxon>Mycolicibacterium</taxon>
    </lineage>
</organism>
<proteinExistence type="predicted"/>
<feature type="compositionally biased region" description="Pro residues" evidence="1">
    <location>
        <begin position="138"/>
        <end position="149"/>
    </location>
</feature>
<dbReference type="STRING" id="710421.Mycch_4318"/>
<dbReference type="AlphaFoldDB" id="I4BP21"/>
<keyword evidence="3" id="KW-1185">Reference proteome</keyword>
<evidence type="ECO:0000256" key="1">
    <source>
        <dbReference type="SAM" id="MobiDB-lite"/>
    </source>
</evidence>
<accession>I4BP21</accession>
<dbReference type="EMBL" id="CP003053">
    <property type="protein sequence ID" value="AFM19028.1"/>
    <property type="molecule type" value="Genomic_DNA"/>
</dbReference>
<sequence>MGSTPNSARWASIRRLFLVVAVELRPEEIRRLFQDLIGALEFSVLLLRLFEPLRVGGRHPGHHAFVDVGLAHPSADRLDAGWPRAVPCPGWCPARCAGPAPSAPRRPSPWSCSDASWASPQTVPSAYLHPRFQGQEPPTFPGRFKPPTPTVWDQPKRDRQNRHRPIADSGLLVCHYHYRKSPYGLLRRRTQAWKRRPRLPNANSVGPGVLLANRDRRFTAHLAQHPSQNIAPQITTLPYRAWCEKPKSSGVRNEANPHVYSKRALLYVYTRGGTRLICGQLNGLSHWNTQ</sequence>
<evidence type="ECO:0000313" key="2">
    <source>
        <dbReference type="EMBL" id="AFM19028.1"/>
    </source>
</evidence>
<dbReference type="Proteomes" id="UP000006057">
    <property type="component" value="Chromosome"/>
</dbReference>
<evidence type="ECO:0000313" key="3">
    <source>
        <dbReference type="Proteomes" id="UP000006057"/>
    </source>
</evidence>